<evidence type="ECO:0000256" key="4">
    <source>
        <dbReference type="ARBA" id="ARBA00023277"/>
    </source>
</evidence>
<dbReference type="Gene3D" id="2.60.40.10">
    <property type="entry name" value="Immunoglobulins"/>
    <property type="match status" value="1"/>
</dbReference>
<keyword evidence="4 6" id="KW-0119">Carbohydrate metabolism</keyword>
<evidence type="ECO:0000256" key="2">
    <source>
        <dbReference type="ARBA" id="ARBA00022676"/>
    </source>
</evidence>
<feature type="site" description="Transition state stabilizer" evidence="6">
    <location>
        <position position="478"/>
    </location>
</feature>
<dbReference type="HAMAP" id="MF_02124">
    <property type="entry name" value="GlgE"/>
    <property type="match status" value="1"/>
</dbReference>
<keyword evidence="2 6" id="KW-0328">Glycosyltransferase</keyword>
<dbReference type="InterPro" id="IPR049171">
    <property type="entry name" value="GLGE_C"/>
</dbReference>
<feature type="binding site" evidence="6">
    <location>
        <position position="356"/>
    </location>
    <ligand>
        <name>alpha-maltose 1-phosphate</name>
        <dbReference type="ChEBI" id="CHEBI:63576"/>
    </ligand>
</feature>
<feature type="active site" description="Nucleophile" evidence="6">
    <location>
        <position position="391"/>
    </location>
</feature>
<keyword evidence="3 6" id="KW-0808">Transferase</keyword>
<evidence type="ECO:0000313" key="10">
    <source>
        <dbReference type="Proteomes" id="UP001172708"/>
    </source>
</evidence>
<dbReference type="CDD" id="cd11344">
    <property type="entry name" value="AmyAc_GlgE_like"/>
    <property type="match status" value="1"/>
</dbReference>
<feature type="active site" description="Proton donor" evidence="6">
    <location>
        <position position="420"/>
    </location>
</feature>
<feature type="region of interest" description="Disordered" evidence="7">
    <location>
        <begin position="259"/>
        <end position="283"/>
    </location>
</feature>
<dbReference type="EMBL" id="JAUHQA010000001">
    <property type="protein sequence ID" value="MDN4481135.1"/>
    <property type="molecule type" value="Genomic_DNA"/>
</dbReference>
<evidence type="ECO:0000256" key="5">
    <source>
        <dbReference type="ARBA" id="ARBA00048735"/>
    </source>
</evidence>
<dbReference type="SUPFAM" id="SSF51445">
    <property type="entry name" value="(Trans)glycosidases"/>
    <property type="match status" value="1"/>
</dbReference>
<dbReference type="InterPro" id="IPR026585">
    <property type="entry name" value="GlgE"/>
</dbReference>
<dbReference type="InterPro" id="IPR006047">
    <property type="entry name" value="GH13_cat_dom"/>
</dbReference>
<protein>
    <recommendedName>
        <fullName evidence="6">Alpha-1,4-glucan:maltose-1-phosphate maltosyltransferase</fullName>
        <shortName evidence="6">GMPMT</shortName>
        <ecNumber evidence="6">2.4.99.16</ecNumber>
    </recommendedName>
    <alternativeName>
        <fullName evidence="6">(1-&gt;4)-alpha-D-glucan:maltose-1-phosphate alpha-D-maltosyltransferase</fullName>
    </alternativeName>
</protein>
<comment type="function">
    <text evidence="6">Maltosyltransferase that uses maltose 1-phosphate (M1P) as the sugar donor to elongate linear or branched alpha-(1-&gt;4)-glucans. Is involved in a branched alpha-glucan biosynthetic pathway from trehalose, together with TreS, Mak and GlgB.</text>
</comment>
<dbReference type="Proteomes" id="UP001172708">
    <property type="component" value="Unassembled WGS sequence"/>
</dbReference>
<dbReference type="Gene3D" id="1.20.58.80">
    <property type="entry name" value="Phosphotransferase system, lactose/cellobiose-type IIA subunit"/>
    <property type="match status" value="1"/>
</dbReference>
<evidence type="ECO:0000259" key="8">
    <source>
        <dbReference type="SMART" id="SM00642"/>
    </source>
</evidence>
<comment type="caution">
    <text evidence="9">The sequence shown here is derived from an EMBL/GenBank/DDBJ whole genome shotgun (WGS) entry which is preliminary data.</text>
</comment>
<organism evidence="9 10">
    <name type="scientific">Demequina muriae</name>
    <dbReference type="NCBI Taxonomy" id="3051664"/>
    <lineage>
        <taxon>Bacteria</taxon>
        <taxon>Bacillati</taxon>
        <taxon>Actinomycetota</taxon>
        <taxon>Actinomycetes</taxon>
        <taxon>Micrococcales</taxon>
        <taxon>Demequinaceae</taxon>
        <taxon>Demequina</taxon>
    </lineage>
</organism>
<dbReference type="Gene3D" id="2.60.40.1180">
    <property type="entry name" value="Golgi alpha-mannosidase II"/>
    <property type="match status" value="1"/>
</dbReference>
<comment type="subunit">
    <text evidence="1 6">Homodimer.</text>
</comment>
<dbReference type="Gene3D" id="3.20.20.80">
    <property type="entry name" value="Glycosidases"/>
    <property type="match status" value="1"/>
</dbReference>
<evidence type="ECO:0000256" key="6">
    <source>
        <dbReference type="HAMAP-Rule" id="MF_02124"/>
    </source>
</evidence>
<feature type="binding site" evidence="6">
    <location>
        <position position="392"/>
    </location>
    <ligand>
        <name>alpha-maltose 1-phosphate</name>
        <dbReference type="ChEBI" id="CHEBI:63576"/>
    </ligand>
</feature>
<feature type="binding site" evidence="6">
    <location>
        <position position="261"/>
    </location>
    <ligand>
        <name>alpha-maltose 1-phosphate</name>
        <dbReference type="ChEBI" id="CHEBI:63576"/>
    </ligand>
</feature>
<dbReference type="EC" id="2.4.99.16" evidence="6"/>
<dbReference type="InterPro" id="IPR013780">
    <property type="entry name" value="Glyco_hydro_b"/>
</dbReference>
<proteinExistence type="inferred from homology"/>
<dbReference type="InterPro" id="IPR017868">
    <property type="entry name" value="Filamin/ABP280_repeat-like"/>
</dbReference>
<dbReference type="Pfam" id="PF21702">
    <property type="entry name" value="GLGE_C"/>
    <property type="match status" value="1"/>
</dbReference>
<evidence type="ECO:0000256" key="3">
    <source>
        <dbReference type="ARBA" id="ARBA00022679"/>
    </source>
</evidence>
<keyword evidence="10" id="KW-1185">Reference proteome</keyword>
<dbReference type="SMART" id="SM00642">
    <property type="entry name" value="Aamy"/>
    <property type="match status" value="1"/>
</dbReference>
<dbReference type="InterPro" id="IPR017853">
    <property type="entry name" value="GH"/>
</dbReference>
<dbReference type="PANTHER" id="PTHR47786:SF2">
    <property type="entry name" value="GLYCOSYL HYDROLASE FAMILY 13 CATALYTIC DOMAIN-CONTAINING PROTEIN"/>
    <property type="match status" value="1"/>
</dbReference>
<dbReference type="InterPro" id="IPR021828">
    <property type="entry name" value="GlgE_dom_N/S"/>
</dbReference>
<evidence type="ECO:0000256" key="1">
    <source>
        <dbReference type="ARBA" id="ARBA00011738"/>
    </source>
</evidence>
<evidence type="ECO:0000256" key="7">
    <source>
        <dbReference type="SAM" id="MobiDB-lite"/>
    </source>
</evidence>
<dbReference type="RefSeq" id="WP_301142658.1">
    <property type="nucleotide sequence ID" value="NZ_JAUHQA010000001.1"/>
</dbReference>
<accession>A0ABT8GI83</accession>
<comment type="catalytic activity">
    <reaction evidence="5 6">
        <text>alpha-maltose 1-phosphate + [(1-&gt;4)-alpha-D-glucosyl](n) = [(1-&gt;4)-alpha-D-glucosyl](n+2) + phosphate</text>
        <dbReference type="Rhea" id="RHEA:42692"/>
        <dbReference type="Rhea" id="RHEA-COMP:9584"/>
        <dbReference type="Rhea" id="RHEA-COMP:10183"/>
        <dbReference type="ChEBI" id="CHEBI:15444"/>
        <dbReference type="ChEBI" id="CHEBI:43474"/>
        <dbReference type="ChEBI" id="CHEBI:63576"/>
        <dbReference type="EC" id="2.4.99.16"/>
    </reaction>
</comment>
<reference evidence="9" key="1">
    <citation type="submission" date="2023-06" db="EMBL/GenBank/DDBJ databases">
        <title>Egi l300058.</title>
        <authorList>
            <person name="Gao L."/>
            <person name="Fang B.-Z."/>
            <person name="Li W.-J."/>
        </authorList>
    </citation>
    <scope>NUCLEOTIDE SEQUENCE</scope>
    <source>
        <strain evidence="9">EGI L300058</strain>
    </source>
</reference>
<dbReference type="Pfam" id="PF11896">
    <property type="entry name" value="GlgE_dom_N_S"/>
    <property type="match status" value="1"/>
</dbReference>
<dbReference type="InterPro" id="IPR013783">
    <property type="entry name" value="Ig-like_fold"/>
</dbReference>
<name>A0ABT8GI83_9MICO</name>
<sequence>MPFYGEQSVGRIPIVGVGPSLEEGRWPARAVVGEAVPIWATIFREGHDAEGATVVVTRPDGKRDVLPMPCTDWGNSLYEAAWIPKLEGHHTFHVEAWSDPYSTWAHAAEVKVRAGVDVQLMLDDGVTVLARALKEVRRTAAGKALLTAAIETLNDHSLDPEVRLAPAISDDVADELTARPLREWVTPSAVYPLLIQREKALISAWYEIFPRSEGARYVKKTGEWRSGTFATAAKRLPGIADMGFDVVYLTPIHPIGDTHRKGRNNSLKAEPGDPGSPYAIGSAEGGHDAIHTDLGTMRSFKTFVARARELGLEVALDLALQCSPDHPWVTEHPEWFTTRTDGTIAYAENPPKKYQDIYPLNFDNDPEGIYQAVRDVVQVWIDAGVTLFRVDNPHTKPLTFWERLLTDIARRHPEVIFLSEAFTRPAMMHTLARIGFHQSYTYFTWRQSATEMGEYLEEVSDRESSFYMRPNFWPTTHDILTSDMQAGGAPLFKARAVLAATGSPSYGIYTGYEFVENVPRPGVEEQIDNEKYEYKPRDWAAADRYGVQDVLTRLNSARARHVALRRLRGLTLHSSSNSDILCFSRHVPAAESPTGKADTVIVAVSLDPHVVRDAIITLDMAALGLTDDARMVVDDALTDATYTWGKEFYVRFDPAVTMAHVAGVRGL</sequence>
<gene>
    <name evidence="6" type="primary">glgE</name>
    <name evidence="9" type="ORF">QQX02_09395</name>
</gene>
<dbReference type="PROSITE" id="PS50194">
    <property type="entry name" value="FILAMIN_REPEAT"/>
    <property type="match status" value="1"/>
</dbReference>
<feature type="binding site" evidence="6">
    <location>
        <position position="321"/>
    </location>
    <ligand>
        <name>alpha-maltose 1-phosphate</name>
        <dbReference type="ChEBI" id="CHEBI:63576"/>
    </ligand>
</feature>
<evidence type="ECO:0000313" key="9">
    <source>
        <dbReference type="EMBL" id="MDN4481135.1"/>
    </source>
</evidence>
<feature type="binding site" evidence="6">
    <location>
        <begin position="531"/>
        <end position="532"/>
    </location>
    <ligand>
        <name>alpha-maltose 1-phosphate</name>
        <dbReference type="ChEBI" id="CHEBI:63576"/>
    </ligand>
</feature>
<feature type="domain" description="Glycosyl hydrolase family 13 catalytic" evidence="8">
    <location>
        <begin position="207"/>
        <end position="558"/>
    </location>
</feature>
<dbReference type="PANTHER" id="PTHR47786">
    <property type="entry name" value="ALPHA-1,4-GLUCAN:MALTOSE-1-PHOSPHATE MALTOSYLTRANSFERASE"/>
    <property type="match status" value="1"/>
</dbReference>
<comment type="similarity">
    <text evidence="6">Belongs to the glycosyl hydrolase 13 family. GlgE subfamily.</text>
</comment>